<gene>
    <name evidence="1" type="ORF">PBY51_004535</name>
</gene>
<sequence length="67" mass="7429">MNSPFPSVEVSAPARLLTVTHCKVPLRSNKEENPGVVMAAELRQECTLPYRRERAGETLSNHIVLLA</sequence>
<protein>
    <submittedName>
        <fullName evidence="1">Uncharacterized protein</fullName>
    </submittedName>
</protein>
<proteinExistence type="predicted"/>
<reference evidence="1 2" key="1">
    <citation type="journal article" date="2023" name="Genes (Basel)">
        <title>Chromosome-Level Genome Assembly and Circadian Gene Repertoire of the Patagonia Blennie Eleginops maclovinus-The Closest Ancestral Proxy of Antarctic Cryonotothenioids.</title>
        <authorList>
            <person name="Cheng C.C."/>
            <person name="Rivera-Colon A.G."/>
            <person name="Minhas B.F."/>
            <person name="Wilson L."/>
            <person name="Rayamajhi N."/>
            <person name="Vargas-Chacoff L."/>
            <person name="Catchen J.M."/>
        </authorList>
    </citation>
    <scope>NUCLEOTIDE SEQUENCE [LARGE SCALE GENOMIC DNA]</scope>
    <source>
        <strain evidence="1">JMC-PN-2008</strain>
    </source>
</reference>
<accession>A0AAN7Y084</accession>
<comment type="caution">
    <text evidence="1">The sequence shown here is derived from an EMBL/GenBank/DDBJ whole genome shotgun (WGS) entry which is preliminary data.</text>
</comment>
<keyword evidence="2" id="KW-1185">Reference proteome</keyword>
<dbReference type="AlphaFoldDB" id="A0AAN7Y084"/>
<organism evidence="1 2">
    <name type="scientific">Eleginops maclovinus</name>
    <name type="common">Patagonian blennie</name>
    <name type="synonym">Eleginus maclovinus</name>
    <dbReference type="NCBI Taxonomy" id="56733"/>
    <lineage>
        <taxon>Eukaryota</taxon>
        <taxon>Metazoa</taxon>
        <taxon>Chordata</taxon>
        <taxon>Craniata</taxon>
        <taxon>Vertebrata</taxon>
        <taxon>Euteleostomi</taxon>
        <taxon>Actinopterygii</taxon>
        <taxon>Neopterygii</taxon>
        <taxon>Teleostei</taxon>
        <taxon>Neoteleostei</taxon>
        <taxon>Acanthomorphata</taxon>
        <taxon>Eupercaria</taxon>
        <taxon>Perciformes</taxon>
        <taxon>Notothenioidei</taxon>
        <taxon>Eleginopidae</taxon>
        <taxon>Eleginops</taxon>
    </lineage>
</organism>
<dbReference type="EMBL" id="JAUZQC010000005">
    <property type="protein sequence ID" value="KAK5871670.1"/>
    <property type="molecule type" value="Genomic_DNA"/>
</dbReference>
<reference evidence="1 2" key="2">
    <citation type="journal article" date="2023" name="Mol. Biol. Evol.">
        <title>Genomics of Secondarily Temperate Adaptation in the Only Non-Antarctic Icefish.</title>
        <authorList>
            <person name="Rivera-Colon A.G."/>
            <person name="Rayamajhi N."/>
            <person name="Minhas B.F."/>
            <person name="Madrigal G."/>
            <person name="Bilyk K.T."/>
            <person name="Yoon V."/>
            <person name="Hune M."/>
            <person name="Gregory S."/>
            <person name="Cheng C.H.C."/>
            <person name="Catchen J.M."/>
        </authorList>
    </citation>
    <scope>NUCLEOTIDE SEQUENCE [LARGE SCALE GENOMIC DNA]</scope>
    <source>
        <strain evidence="1">JMC-PN-2008</strain>
    </source>
</reference>
<evidence type="ECO:0000313" key="1">
    <source>
        <dbReference type="EMBL" id="KAK5871670.1"/>
    </source>
</evidence>
<evidence type="ECO:0000313" key="2">
    <source>
        <dbReference type="Proteomes" id="UP001346869"/>
    </source>
</evidence>
<name>A0AAN7Y084_ELEMC</name>
<dbReference type="Proteomes" id="UP001346869">
    <property type="component" value="Unassembled WGS sequence"/>
</dbReference>